<dbReference type="Pfam" id="PF20079">
    <property type="entry name" value="DUF6474"/>
    <property type="match status" value="1"/>
</dbReference>
<feature type="compositionally biased region" description="Low complexity" evidence="1">
    <location>
        <begin position="1"/>
        <end position="10"/>
    </location>
</feature>
<feature type="compositionally biased region" description="Basic and acidic residues" evidence="1">
    <location>
        <begin position="61"/>
        <end position="115"/>
    </location>
</feature>
<evidence type="ECO:0000313" key="2">
    <source>
        <dbReference type="EMBL" id="NNG36326.1"/>
    </source>
</evidence>
<name>A0A849A9N6_9ACTN</name>
<dbReference type="RefSeq" id="WP_171200029.1">
    <property type="nucleotide sequence ID" value="NZ_JABEND010000006.1"/>
</dbReference>
<feature type="region of interest" description="Disordered" evidence="1">
    <location>
        <begin position="1"/>
        <end position="115"/>
    </location>
</feature>
<protein>
    <submittedName>
        <fullName evidence="2">Uncharacterized protein</fullName>
    </submittedName>
</protein>
<accession>A0A849A9N6</accession>
<dbReference type="EMBL" id="JABEND010000006">
    <property type="protein sequence ID" value="NNG36326.1"/>
    <property type="molecule type" value="Genomic_DNA"/>
</dbReference>
<gene>
    <name evidence="2" type="ORF">HKD39_11500</name>
</gene>
<sequence>MFGRKNSAKSAARRASETLSELSGSLTEVQSLRKSAEKSAARAAKAAEQTEAKAIAAAAKEQAKADKAAAKVADTQRKAERKQLKEMTALERKQAKSARKAEEAAAKPTKAEKKTIKAEEKMAKELAKHPQTLFERATDPKSAKRALSVAKVIGPVLAPLALRAATGTRDWMDSRRAVKLGVPINEVGAYKGPTGAVEARLDGLRSSINDLRSRRSGDLQVTRFAEVANGRITDLTAAVRASVSMPAGRRRNTLSAVNAELNQIDADLMSHLVQR</sequence>
<dbReference type="Proteomes" id="UP000562984">
    <property type="component" value="Unassembled WGS sequence"/>
</dbReference>
<dbReference type="InterPro" id="IPR045522">
    <property type="entry name" value="DUF6474"/>
</dbReference>
<reference evidence="2 3" key="1">
    <citation type="submission" date="2020-05" db="EMBL/GenBank/DDBJ databases">
        <title>Nakamurella sp. DB0629 isolated from air conditioner.</title>
        <authorList>
            <person name="Kim D.H."/>
            <person name="Kim D.-U."/>
        </authorList>
    </citation>
    <scope>NUCLEOTIDE SEQUENCE [LARGE SCALE GENOMIC DNA]</scope>
    <source>
        <strain evidence="2 3">DB0629</strain>
    </source>
</reference>
<feature type="compositionally biased region" description="Low complexity" evidence="1">
    <location>
        <begin position="41"/>
        <end position="60"/>
    </location>
</feature>
<dbReference type="AlphaFoldDB" id="A0A849A9N6"/>
<keyword evidence="3" id="KW-1185">Reference proteome</keyword>
<organism evidence="2 3">
    <name type="scientific">Nakamurella aerolata</name>
    <dbReference type="NCBI Taxonomy" id="1656892"/>
    <lineage>
        <taxon>Bacteria</taxon>
        <taxon>Bacillati</taxon>
        <taxon>Actinomycetota</taxon>
        <taxon>Actinomycetes</taxon>
        <taxon>Nakamurellales</taxon>
        <taxon>Nakamurellaceae</taxon>
        <taxon>Nakamurella</taxon>
    </lineage>
</organism>
<feature type="compositionally biased region" description="Low complexity" evidence="1">
    <location>
        <begin position="17"/>
        <end position="28"/>
    </location>
</feature>
<evidence type="ECO:0000256" key="1">
    <source>
        <dbReference type="SAM" id="MobiDB-lite"/>
    </source>
</evidence>
<proteinExistence type="predicted"/>
<evidence type="ECO:0000313" key="3">
    <source>
        <dbReference type="Proteomes" id="UP000562984"/>
    </source>
</evidence>
<comment type="caution">
    <text evidence="2">The sequence shown here is derived from an EMBL/GenBank/DDBJ whole genome shotgun (WGS) entry which is preliminary data.</text>
</comment>